<dbReference type="EMBL" id="JANBVO010000069">
    <property type="protein sequence ID" value="KAJ9131281.1"/>
    <property type="molecule type" value="Genomic_DNA"/>
</dbReference>
<proteinExistence type="predicted"/>
<keyword evidence="3" id="KW-1185">Reference proteome</keyword>
<comment type="caution">
    <text evidence="2">The sequence shown here is derived from an EMBL/GenBank/DDBJ whole genome shotgun (WGS) entry which is preliminary data.</text>
</comment>
<name>A0AA38VGG0_9PEZI</name>
<gene>
    <name evidence="2" type="ORF">NKR23_g11766</name>
</gene>
<organism evidence="2 3">
    <name type="scientific">Pleurostoma richardsiae</name>
    <dbReference type="NCBI Taxonomy" id="41990"/>
    <lineage>
        <taxon>Eukaryota</taxon>
        <taxon>Fungi</taxon>
        <taxon>Dikarya</taxon>
        <taxon>Ascomycota</taxon>
        <taxon>Pezizomycotina</taxon>
        <taxon>Sordariomycetes</taxon>
        <taxon>Sordariomycetidae</taxon>
        <taxon>Calosphaeriales</taxon>
        <taxon>Pleurostomataceae</taxon>
        <taxon>Pleurostoma</taxon>
    </lineage>
</organism>
<accession>A0AA38VGG0</accession>
<reference evidence="2" key="1">
    <citation type="submission" date="2022-07" db="EMBL/GenBank/DDBJ databases">
        <title>Fungi with potential for degradation of polypropylene.</title>
        <authorList>
            <person name="Gostincar C."/>
        </authorList>
    </citation>
    <scope>NUCLEOTIDE SEQUENCE</scope>
    <source>
        <strain evidence="2">EXF-13308</strain>
    </source>
</reference>
<evidence type="ECO:0000313" key="2">
    <source>
        <dbReference type="EMBL" id="KAJ9131281.1"/>
    </source>
</evidence>
<dbReference type="AlphaFoldDB" id="A0AA38VGG0"/>
<feature type="region of interest" description="Disordered" evidence="1">
    <location>
        <begin position="1"/>
        <end position="35"/>
    </location>
</feature>
<evidence type="ECO:0000256" key="1">
    <source>
        <dbReference type="SAM" id="MobiDB-lite"/>
    </source>
</evidence>
<protein>
    <submittedName>
        <fullName evidence="2">Uncharacterized protein</fullName>
    </submittedName>
</protein>
<sequence length="98" mass="10678">MSDWPGFNISSSSNNWPYGGPANAGPEPVQPRRDLGKELAEVKKDIESLSCTVDSLKAKIEQISKLLGITVSTQLNALTEVTNMFIEEGKKAQAEKRS</sequence>
<evidence type="ECO:0000313" key="3">
    <source>
        <dbReference type="Proteomes" id="UP001174694"/>
    </source>
</evidence>
<dbReference type="Proteomes" id="UP001174694">
    <property type="component" value="Unassembled WGS sequence"/>
</dbReference>